<evidence type="ECO:0000259" key="10">
    <source>
        <dbReference type="PROSITE" id="PS50109"/>
    </source>
</evidence>
<keyword evidence="9" id="KW-1133">Transmembrane helix</keyword>
<dbReference type="CDD" id="cd00082">
    <property type="entry name" value="HisKA"/>
    <property type="match status" value="1"/>
</dbReference>
<dbReference type="Pfam" id="PF00672">
    <property type="entry name" value="HAMP"/>
    <property type="match status" value="1"/>
</dbReference>
<proteinExistence type="predicted"/>
<feature type="domain" description="HAMP" evidence="12">
    <location>
        <begin position="346"/>
        <end position="399"/>
    </location>
</feature>
<keyword evidence="4 8" id="KW-0597">Phosphoprotein</keyword>
<dbReference type="Gene3D" id="6.10.340.10">
    <property type="match status" value="1"/>
</dbReference>
<comment type="catalytic activity">
    <reaction evidence="1">
        <text>ATP + protein L-histidine = ADP + protein N-phospho-L-histidine.</text>
        <dbReference type="EC" id="2.7.13.3"/>
    </reaction>
</comment>
<dbReference type="InterPro" id="IPR003594">
    <property type="entry name" value="HATPase_dom"/>
</dbReference>
<dbReference type="CDD" id="cd17546">
    <property type="entry name" value="REC_hyHK_CKI1_RcsC-like"/>
    <property type="match status" value="1"/>
</dbReference>
<evidence type="ECO:0000256" key="6">
    <source>
        <dbReference type="ARBA" id="ARBA00022777"/>
    </source>
</evidence>
<dbReference type="InterPro" id="IPR005467">
    <property type="entry name" value="His_kinase_dom"/>
</dbReference>
<dbReference type="SUPFAM" id="SSF55874">
    <property type="entry name" value="ATPase domain of HSP90 chaperone/DNA topoisomerase II/histidine kinase"/>
    <property type="match status" value="1"/>
</dbReference>
<dbReference type="Pfam" id="PF02518">
    <property type="entry name" value="HATPase_c"/>
    <property type="match status" value="1"/>
</dbReference>
<reference evidence="13" key="1">
    <citation type="submission" date="2021-04" db="EMBL/GenBank/DDBJ databases">
        <title>The complete genome sequence of Caulobacter sp. S6.</title>
        <authorList>
            <person name="Tang Y."/>
            <person name="Ouyang W."/>
            <person name="Liu Q."/>
            <person name="Huang B."/>
            <person name="Guo Z."/>
            <person name="Lei P."/>
        </authorList>
    </citation>
    <scope>NUCLEOTIDE SEQUENCE</scope>
    <source>
        <strain evidence="13">S6</strain>
    </source>
</reference>
<dbReference type="Gene3D" id="3.30.565.10">
    <property type="entry name" value="Histidine kinase-like ATPase, C-terminal domain"/>
    <property type="match status" value="1"/>
</dbReference>
<evidence type="ECO:0000259" key="11">
    <source>
        <dbReference type="PROSITE" id="PS50110"/>
    </source>
</evidence>
<dbReference type="PROSITE" id="PS50885">
    <property type="entry name" value="HAMP"/>
    <property type="match status" value="1"/>
</dbReference>
<evidence type="ECO:0000256" key="7">
    <source>
        <dbReference type="ARBA" id="ARBA00023012"/>
    </source>
</evidence>
<keyword evidence="9" id="KW-0472">Membrane</keyword>
<dbReference type="InterPro" id="IPR003661">
    <property type="entry name" value="HisK_dim/P_dom"/>
</dbReference>
<feature type="domain" description="Histidine kinase" evidence="10">
    <location>
        <begin position="427"/>
        <end position="647"/>
    </location>
</feature>
<dbReference type="RefSeq" id="WP_211939789.1">
    <property type="nucleotide sequence ID" value="NZ_CP073078.1"/>
</dbReference>
<dbReference type="Gene3D" id="1.10.287.130">
    <property type="match status" value="1"/>
</dbReference>
<evidence type="ECO:0000256" key="9">
    <source>
        <dbReference type="SAM" id="Phobius"/>
    </source>
</evidence>
<protein>
    <recommendedName>
        <fullName evidence="3">histidine kinase</fullName>
        <ecNumber evidence="3">2.7.13.3</ecNumber>
    </recommendedName>
</protein>
<keyword evidence="9" id="KW-0812">Transmembrane</keyword>
<evidence type="ECO:0000256" key="3">
    <source>
        <dbReference type="ARBA" id="ARBA00012438"/>
    </source>
</evidence>
<dbReference type="Gene3D" id="3.40.50.2300">
    <property type="match status" value="1"/>
</dbReference>
<keyword evidence="6" id="KW-0418">Kinase</keyword>
<dbReference type="InterPro" id="IPR003660">
    <property type="entry name" value="HAMP_dom"/>
</dbReference>
<dbReference type="PROSITE" id="PS50110">
    <property type="entry name" value="RESPONSE_REGULATORY"/>
    <property type="match status" value="1"/>
</dbReference>
<dbReference type="InterPro" id="IPR004358">
    <property type="entry name" value="Sig_transdc_His_kin-like_C"/>
</dbReference>
<dbReference type="EC" id="2.7.13.3" evidence="3"/>
<evidence type="ECO:0000256" key="4">
    <source>
        <dbReference type="ARBA" id="ARBA00022553"/>
    </source>
</evidence>
<dbReference type="SMART" id="SM00448">
    <property type="entry name" value="REC"/>
    <property type="match status" value="1"/>
</dbReference>
<evidence type="ECO:0000256" key="1">
    <source>
        <dbReference type="ARBA" id="ARBA00000085"/>
    </source>
</evidence>
<dbReference type="EMBL" id="CP073078">
    <property type="protein sequence ID" value="QUD89737.1"/>
    <property type="molecule type" value="Genomic_DNA"/>
</dbReference>
<dbReference type="SMART" id="SM00388">
    <property type="entry name" value="HisKA"/>
    <property type="match status" value="1"/>
</dbReference>
<dbReference type="SMART" id="SM00387">
    <property type="entry name" value="HATPase_c"/>
    <property type="match status" value="1"/>
</dbReference>
<name>A0A975G376_9CAUL</name>
<keyword evidence="14" id="KW-1185">Reference proteome</keyword>
<evidence type="ECO:0000313" key="13">
    <source>
        <dbReference type="EMBL" id="QUD89737.1"/>
    </source>
</evidence>
<dbReference type="PRINTS" id="PR00344">
    <property type="entry name" value="BCTRLSENSOR"/>
</dbReference>
<dbReference type="CDD" id="cd06225">
    <property type="entry name" value="HAMP"/>
    <property type="match status" value="1"/>
</dbReference>
<dbReference type="Proteomes" id="UP000676409">
    <property type="component" value="Chromosome"/>
</dbReference>
<dbReference type="SUPFAM" id="SSF158472">
    <property type="entry name" value="HAMP domain-like"/>
    <property type="match status" value="1"/>
</dbReference>
<evidence type="ECO:0000256" key="5">
    <source>
        <dbReference type="ARBA" id="ARBA00022679"/>
    </source>
</evidence>
<dbReference type="InterPro" id="IPR036097">
    <property type="entry name" value="HisK_dim/P_sf"/>
</dbReference>
<feature type="transmembrane region" description="Helical" evidence="9">
    <location>
        <begin position="323"/>
        <end position="346"/>
    </location>
</feature>
<feature type="modified residue" description="4-aspartylphosphate" evidence="8">
    <location>
        <position position="718"/>
    </location>
</feature>
<dbReference type="PANTHER" id="PTHR43047">
    <property type="entry name" value="TWO-COMPONENT HISTIDINE PROTEIN KINASE"/>
    <property type="match status" value="1"/>
</dbReference>
<gene>
    <name evidence="13" type="ORF">KCG34_07660</name>
</gene>
<dbReference type="InterPro" id="IPR001789">
    <property type="entry name" value="Sig_transdc_resp-reg_receiver"/>
</dbReference>
<dbReference type="SMART" id="SM00304">
    <property type="entry name" value="HAMP"/>
    <property type="match status" value="1"/>
</dbReference>
<keyword evidence="5" id="KW-0808">Transferase</keyword>
<dbReference type="PROSITE" id="PS50109">
    <property type="entry name" value="HIS_KIN"/>
    <property type="match status" value="1"/>
</dbReference>
<dbReference type="CDD" id="cd16922">
    <property type="entry name" value="HATPase_EvgS-ArcB-TorS-like"/>
    <property type="match status" value="1"/>
</dbReference>
<dbReference type="KEGG" id="caul:KCG34_07660"/>
<dbReference type="SUPFAM" id="SSF47384">
    <property type="entry name" value="Homodimeric domain of signal transducing histidine kinase"/>
    <property type="match status" value="1"/>
</dbReference>
<dbReference type="InterPro" id="IPR036890">
    <property type="entry name" value="HATPase_C_sf"/>
</dbReference>
<dbReference type="AlphaFoldDB" id="A0A975G376"/>
<dbReference type="GO" id="GO:0000155">
    <property type="term" value="F:phosphorelay sensor kinase activity"/>
    <property type="evidence" value="ECO:0007669"/>
    <property type="project" value="InterPro"/>
</dbReference>
<evidence type="ECO:0000256" key="2">
    <source>
        <dbReference type="ARBA" id="ARBA00004370"/>
    </source>
</evidence>
<dbReference type="GO" id="GO:0016020">
    <property type="term" value="C:membrane"/>
    <property type="evidence" value="ECO:0007669"/>
    <property type="project" value="UniProtKB-SubCell"/>
</dbReference>
<evidence type="ECO:0000313" key="14">
    <source>
        <dbReference type="Proteomes" id="UP000676409"/>
    </source>
</evidence>
<evidence type="ECO:0000256" key="8">
    <source>
        <dbReference type="PROSITE-ProRule" id="PRU00169"/>
    </source>
</evidence>
<dbReference type="SUPFAM" id="SSF52172">
    <property type="entry name" value="CheY-like"/>
    <property type="match status" value="1"/>
</dbReference>
<organism evidence="13 14">
    <name type="scientific">Phenylobacterium montanum</name>
    <dbReference type="NCBI Taxonomy" id="2823693"/>
    <lineage>
        <taxon>Bacteria</taxon>
        <taxon>Pseudomonadati</taxon>
        <taxon>Pseudomonadota</taxon>
        <taxon>Alphaproteobacteria</taxon>
        <taxon>Caulobacterales</taxon>
        <taxon>Caulobacteraceae</taxon>
        <taxon>Phenylobacterium</taxon>
    </lineage>
</organism>
<dbReference type="FunFam" id="3.30.565.10:FF:000010">
    <property type="entry name" value="Sensor histidine kinase RcsC"/>
    <property type="match status" value="1"/>
</dbReference>
<keyword evidence="7" id="KW-0902">Two-component regulatory system</keyword>
<dbReference type="PANTHER" id="PTHR43047:SF64">
    <property type="entry name" value="HISTIDINE KINASE CONTAINING CHEY-HOMOLOGOUS RECEIVER DOMAIN AND PAS DOMAIN-RELATED"/>
    <property type="match status" value="1"/>
</dbReference>
<comment type="subcellular location">
    <subcellularLocation>
        <location evidence="2">Membrane</location>
    </subcellularLocation>
</comment>
<dbReference type="InterPro" id="IPR011006">
    <property type="entry name" value="CheY-like_superfamily"/>
</dbReference>
<dbReference type="Pfam" id="PF00512">
    <property type="entry name" value="HisKA"/>
    <property type="match status" value="1"/>
</dbReference>
<sequence>MKPVQSIGSRVQLVVGVLAAVLAAFCVMAAWRAEQRREQADRVVRVTEASRVIFAFMNNARLERGTYVLGFSEDARPTPDEIRYRADLRARNAKGFAATIKALRGLSSQGQSYGLQTIEQRWSAVSALRDAAAAALQAPPGRRPADLSNPWFATVTALTDALDATSGQLAAEVSRDDPMIARMMNVGRMAWSVRDAVGTDMVMQARANTGRALTPEQQSAFDTMVGRIDAPWRLLKDYAGVDASPRLQAAIAKADEAYFNVDRARRSKILAAFAAGQRSPFETHKNMQADTVALDSLMGVAGTAFDLAAERAASQAASAEQEFYEALAIMVLVIMIGALACLFVNLQVLRPIDRITRATREVAKGDLALAVPGVGRSDEVGELARALSVFQANALAKLKADEDLLASRVAQETAEAAAVAKAQFLANMSHEIRTPLTAVIGFAGLLDRSSALPEREHGHVRRIVGAGQALLSLVDDILDVSRIESGRVQLNPGPTGLEDFLADALALVGQEAERKGLELRLDLPAEAPRWVHIDPDRTRQVLLNLVGNAIKFTEHGRIVVAVGYWGAQGGFLRIAVKDTGVGVAPADAARLFQRFSQADESNTRRYGGAGLGLAIAKGLVELMGGQIGVESAEGVGSTFWFTVAAPVADAPTAQAAAIEEPDPELAPMRILLVDDVTNNRDLVATMLSPFDIEIVEAVDGAEAVRAADRSRFDLILMDLQMPRMDGLAATQAIRARSIRNQATPILALSANVLPEQVAACKRAGMNDHIAKPVNLEDLVGKIETWTATAEAR</sequence>
<evidence type="ECO:0000259" key="12">
    <source>
        <dbReference type="PROSITE" id="PS50885"/>
    </source>
</evidence>
<accession>A0A975G376</accession>
<dbReference type="Pfam" id="PF00072">
    <property type="entry name" value="Response_reg"/>
    <property type="match status" value="1"/>
</dbReference>
<feature type="domain" description="Response regulatory" evidence="11">
    <location>
        <begin position="669"/>
        <end position="786"/>
    </location>
</feature>